<dbReference type="OMA" id="ENDFIHI"/>
<reference evidence="1" key="1">
    <citation type="submission" date="2008-06" db="EMBL/GenBank/DDBJ databases">
        <authorList>
            <person name="Lorenzi H."/>
            <person name="Inman J."/>
            <person name="Miller J."/>
            <person name="Schobel S."/>
            <person name="Amedeo P."/>
            <person name="Caler E.V."/>
            <person name="da Silva J."/>
        </authorList>
    </citation>
    <scope>NUCLEOTIDE SEQUENCE [LARGE SCALE GENOMIC DNA]</scope>
    <source>
        <strain evidence="1">RN66</strain>
    </source>
</reference>
<proteinExistence type="predicted"/>
<keyword evidence="2" id="KW-1185">Reference proteome</keyword>
<dbReference type="EMBL" id="DS989726">
    <property type="protein sequence ID" value="EEA04767.1"/>
    <property type="molecule type" value="Genomic_DNA"/>
</dbReference>
<evidence type="ECO:0000313" key="1">
    <source>
        <dbReference type="EMBL" id="EEA04767.1"/>
    </source>
</evidence>
<accession>B6A976</accession>
<evidence type="ECO:0000313" key="2">
    <source>
        <dbReference type="Proteomes" id="UP000001460"/>
    </source>
</evidence>
<organism evidence="1 2">
    <name type="scientific">Cryptosporidium muris (strain RN66)</name>
    <dbReference type="NCBI Taxonomy" id="441375"/>
    <lineage>
        <taxon>Eukaryota</taxon>
        <taxon>Sar</taxon>
        <taxon>Alveolata</taxon>
        <taxon>Apicomplexa</taxon>
        <taxon>Conoidasida</taxon>
        <taxon>Coccidia</taxon>
        <taxon>Eucoccidiorida</taxon>
        <taxon>Eimeriorina</taxon>
        <taxon>Cryptosporidiidae</taxon>
        <taxon>Cryptosporidium</taxon>
    </lineage>
</organism>
<dbReference type="GeneID" id="6994194"/>
<name>B6A976_CRYMR</name>
<dbReference type="Proteomes" id="UP000001460">
    <property type="component" value="Unassembled WGS sequence"/>
</dbReference>
<dbReference type="RefSeq" id="XP_002139116.1">
    <property type="nucleotide sequence ID" value="XM_002139080.1"/>
</dbReference>
<protein>
    <recommendedName>
        <fullName evidence="3">Sec1 family protein</fullName>
    </recommendedName>
</protein>
<gene>
    <name evidence="1" type="ORF">CMU_038330</name>
</gene>
<sequence>MFNNVIESFESLLGNNNGGVDILFTSDSIKECLVAQNILPSLIYRNLYYLDWDKYDKILLKLKKIGSIASINFVYLEPIIYILKDRILRIIEYMNKSLITRDNIKINIIVPYNSNILEEYTKLAGIDYMDISPSINLANFDFKSITRTLREKYDRYDINIVCIKSLFLFFCNSSSIYDSKRAILDNINLNTRGNVHLFCTCKSDGLFPILEDDIDEIYKSAVLQRRNMNKLPYEMPILFSPESIKKNLNLLELENLPFFLRDSYSKHIIQIMTFIMQISGNKNSNYTGDDLNDWIIPVTDIFSLGPSSRIVATHLAKSCRRIAKNRNFQLSNIKLESKDTFDEKITLVIMDRTMDFVSPIFSPVSITSTQDLNVTKFNEEILEYLDKSTTYKPDKLDIDISSVYQCEESTDPTVLSVLLDPDKLQKDLILSDQYPVISFQFIAILRDFLNKIKNNKDQEISYNNYITRILMCISSPLYQCNRDEVPGWIKVLTSINQSNLSLKLWNQISNDYKDESSRFIILKYITNNLAKVFDIELPIEVSIRNYENPENDFIHILEILIYILEQLRFKLMPPSVVLPWISKPNNAINNYDIDLDTMVFISSLHIFLLPLIFMNSNPYFAIFSKHLRRKFTCTAFETINANKDGVEYMKSDIMNILTMAISCACYEGPDCRLSSFNINIPQIKEILKLQQRLLSIRSCRSSLKHRSFRNFSYANLLAKSNPYSSLIAQIIANIMSENSKYLDDLYYLQLSNTNAKDNHDNSTIILNIIGDISLAEIHEIQILLDSYKKNIAFNFYIICDNITSPYSLSRRVLKPISKLNDEIL</sequence>
<evidence type="ECO:0008006" key="3">
    <source>
        <dbReference type="Google" id="ProtNLM"/>
    </source>
</evidence>
<dbReference type="VEuPathDB" id="CryptoDB:CMU_038330"/>
<dbReference type="OrthoDB" id="341077at2759"/>
<dbReference type="AlphaFoldDB" id="B6A976"/>